<name>A0A0A2MDV5_9FLAO</name>
<dbReference type="AlphaFoldDB" id="A0A0A2MDV5"/>
<accession>A0A0A2MDV5</accession>
<evidence type="ECO:0008006" key="4">
    <source>
        <dbReference type="Google" id="ProtNLM"/>
    </source>
</evidence>
<proteinExistence type="predicted"/>
<evidence type="ECO:0000313" key="2">
    <source>
        <dbReference type="EMBL" id="KGO86480.1"/>
    </source>
</evidence>
<sequence length="190" mass="20978">MKLKLLLLVLACQGVFAQTIQMNSVDKNTGTRTIITNNHKTGELAPDDSIVRNGLVFFSAGYQHINKSGNNTDVYFIELNIVHKDNTMGCLKDGEGKIIITFEDGTTAECSQISETDCDPVGYNTAFALMPKKGTSAIMKQNFDKLLTTEIKTIKVFTTEKSPSFTVKTVSKPYIMKHFALLDKTIKASL</sequence>
<dbReference type="OrthoDB" id="1360771at2"/>
<dbReference type="RefSeq" id="WP_020213834.1">
    <property type="nucleotide sequence ID" value="NZ_JRLX01000010.1"/>
</dbReference>
<comment type="caution">
    <text evidence="2">The sequence shown here is derived from an EMBL/GenBank/DDBJ whole genome shotgun (WGS) entry which is preliminary data.</text>
</comment>
<keyword evidence="3" id="KW-1185">Reference proteome</keyword>
<reference evidence="2 3" key="1">
    <citation type="submission" date="2013-09" db="EMBL/GenBank/DDBJ databases">
        <authorList>
            <person name="Zeng Z."/>
            <person name="Chen C."/>
        </authorList>
    </citation>
    <scope>NUCLEOTIDE SEQUENCE [LARGE SCALE GENOMIC DNA]</scope>
    <source>
        <strain evidence="2 3">WB 3.3-2</strain>
    </source>
</reference>
<organism evidence="2 3">
    <name type="scientific">Flavobacterium rivuli WB 3.3-2 = DSM 21788</name>
    <dbReference type="NCBI Taxonomy" id="1121895"/>
    <lineage>
        <taxon>Bacteria</taxon>
        <taxon>Pseudomonadati</taxon>
        <taxon>Bacteroidota</taxon>
        <taxon>Flavobacteriia</taxon>
        <taxon>Flavobacteriales</taxon>
        <taxon>Flavobacteriaceae</taxon>
        <taxon>Flavobacterium</taxon>
    </lineage>
</organism>
<feature type="chain" id="PRO_5001992196" description="Lipocalin-like domain-containing protein" evidence="1">
    <location>
        <begin position="18"/>
        <end position="190"/>
    </location>
</feature>
<keyword evidence="1" id="KW-0732">Signal</keyword>
<dbReference type="EMBL" id="JRLX01000010">
    <property type="protein sequence ID" value="KGO86480.1"/>
    <property type="molecule type" value="Genomic_DNA"/>
</dbReference>
<gene>
    <name evidence="2" type="ORF">Q765_11450</name>
</gene>
<evidence type="ECO:0000256" key="1">
    <source>
        <dbReference type="SAM" id="SignalP"/>
    </source>
</evidence>
<dbReference type="eggNOG" id="ENOG5032H8K">
    <property type="taxonomic scope" value="Bacteria"/>
</dbReference>
<dbReference type="Proteomes" id="UP000030152">
    <property type="component" value="Unassembled WGS sequence"/>
</dbReference>
<evidence type="ECO:0000313" key="3">
    <source>
        <dbReference type="Proteomes" id="UP000030152"/>
    </source>
</evidence>
<feature type="signal peptide" evidence="1">
    <location>
        <begin position="1"/>
        <end position="17"/>
    </location>
</feature>
<protein>
    <recommendedName>
        <fullName evidence="4">Lipocalin-like domain-containing protein</fullName>
    </recommendedName>
</protein>